<feature type="transmembrane region" description="Helical" evidence="1">
    <location>
        <begin position="20"/>
        <end position="37"/>
    </location>
</feature>
<protein>
    <submittedName>
        <fullName evidence="2">Uncharacterized protein</fullName>
    </submittedName>
</protein>
<dbReference type="EMBL" id="AUXX01000001">
    <property type="protein sequence ID" value="KZN70388.1"/>
    <property type="molecule type" value="Genomic_DNA"/>
</dbReference>
<dbReference type="AlphaFoldDB" id="A0A167PD80"/>
<feature type="transmembrane region" description="Helical" evidence="1">
    <location>
        <begin position="80"/>
        <end position="102"/>
    </location>
</feature>
<evidence type="ECO:0000313" key="3">
    <source>
        <dbReference type="Proteomes" id="UP000076661"/>
    </source>
</evidence>
<comment type="caution">
    <text evidence="2">The sequence shown here is derived from an EMBL/GenBank/DDBJ whole genome shotgun (WGS) entry which is preliminary data.</text>
</comment>
<keyword evidence="1" id="KW-1133">Transmembrane helix</keyword>
<keyword evidence="1" id="KW-0472">Membrane</keyword>
<keyword evidence="1" id="KW-0812">Transmembrane</keyword>
<dbReference type="Proteomes" id="UP000076661">
    <property type="component" value="Unassembled WGS sequence"/>
</dbReference>
<gene>
    <name evidence="2" type="ORF">N478_00360</name>
</gene>
<feature type="transmembrane region" description="Helical" evidence="1">
    <location>
        <begin position="49"/>
        <end position="68"/>
    </location>
</feature>
<accession>A0A167PD80</accession>
<reference evidence="2 3" key="1">
    <citation type="submission" date="2013-07" db="EMBL/GenBank/DDBJ databases">
        <title>Comparative Genomic and Metabolomic Analysis of Twelve Strains of Pseudoalteromonas luteoviolacea.</title>
        <authorList>
            <person name="Vynne N.G."/>
            <person name="Mansson M."/>
            <person name="Gram L."/>
        </authorList>
    </citation>
    <scope>NUCLEOTIDE SEQUENCE [LARGE SCALE GENOMIC DNA]</scope>
    <source>
        <strain evidence="2 3">S4060-1</strain>
    </source>
</reference>
<evidence type="ECO:0000256" key="1">
    <source>
        <dbReference type="SAM" id="Phobius"/>
    </source>
</evidence>
<feature type="transmembrane region" description="Helical" evidence="1">
    <location>
        <begin position="108"/>
        <end position="129"/>
    </location>
</feature>
<dbReference type="PATRIC" id="fig|1365257.3.peg.74"/>
<organism evidence="2 3">
    <name type="scientific">Pseudoalteromonas luteoviolacea S4060-1</name>
    <dbReference type="NCBI Taxonomy" id="1365257"/>
    <lineage>
        <taxon>Bacteria</taxon>
        <taxon>Pseudomonadati</taxon>
        <taxon>Pseudomonadota</taxon>
        <taxon>Gammaproteobacteria</taxon>
        <taxon>Alteromonadales</taxon>
        <taxon>Pseudoalteromonadaceae</taxon>
        <taxon>Pseudoalteromonas</taxon>
    </lineage>
</organism>
<name>A0A167PD80_9GAMM</name>
<evidence type="ECO:0000313" key="2">
    <source>
        <dbReference type="EMBL" id="KZN70388.1"/>
    </source>
</evidence>
<proteinExistence type="predicted"/>
<sequence length="137" mass="15728">MEFKLIGEFKNEFWSNLKSTSKFIGIVIVGISINIFFDAVQNESKEDLFFPLNFLVFLPVMILGVFTYTKLKLCSLNKYICSVIFGSVISVSTTFLYIVAIILDATDINIRLAQFFVAIIFVTTLLIYLQLPWERET</sequence>